<evidence type="ECO:0000256" key="1">
    <source>
        <dbReference type="ARBA" id="ARBA00007905"/>
    </source>
</evidence>
<gene>
    <name evidence="8" type="ORF">BHAMNSH16_13525</name>
</gene>
<dbReference type="PIRSF" id="PIRSF000097">
    <property type="entry name" value="AKR"/>
    <property type="match status" value="1"/>
</dbReference>
<evidence type="ECO:0000313" key="8">
    <source>
        <dbReference type="EMBL" id="ASJ22607.1"/>
    </source>
</evidence>
<dbReference type="EMBL" id="CP019914">
    <property type="protein sequence ID" value="ASJ22607.1"/>
    <property type="molecule type" value="Genomic_DNA"/>
</dbReference>
<evidence type="ECO:0000256" key="4">
    <source>
        <dbReference type="PIRSR" id="PIRSR000097-1"/>
    </source>
</evidence>
<feature type="binding site" evidence="5">
    <location>
        <position position="145"/>
    </location>
    <ligand>
        <name>substrate</name>
    </ligand>
</feature>
<dbReference type="Proteomes" id="UP000264880">
    <property type="component" value="Chromosome"/>
</dbReference>
<evidence type="ECO:0000259" key="7">
    <source>
        <dbReference type="Pfam" id="PF00248"/>
    </source>
</evidence>
<feature type="domain" description="NADP-dependent oxidoreductase" evidence="7">
    <location>
        <begin position="67"/>
        <end position="298"/>
    </location>
</feature>
<evidence type="ECO:0000256" key="5">
    <source>
        <dbReference type="PIRSR" id="PIRSR000097-2"/>
    </source>
</evidence>
<protein>
    <submittedName>
        <fullName evidence="8">Aldo/keto reductase</fullName>
    </submittedName>
</protein>
<dbReference type="PANTHER" id="PTHR43827">
    <property type="entry name" value="2,5-DIKETO-D-GLUCONIC ACID REDUCTASE"/>
    <property type="match status" value="1"/>
</dbReference>
<dbReference type="KEGG" id="bhp:BHAMNSH16_13525"/>
<name>A0AAC9TX06_9SPIR</name>
<comment type="catalytic activity">
    <reaction evidence="3">
        <text>hydroxyacetone + NADP(+) = methylglyoxal + NADPH + H(+)</text>
        <dbReference type="Rhea" id="RHEA:27986"/>
        <dbReference type="ChEBI" id="CHEBI:15378"/>
        <dbReference type="ChEBI" id="CHEBI:17158"/>
        <dbReference type="ChEBI" id="CHEBI:27957"/>
        <dbReference type="ChEBI" id="CHEBI:57783"/>
        <dbReference type="ChEBI" id="CHEBI:58349"/>
    </reaction>
</comment>
<dbReference type="GO" id="GO:0016616">
    <property type="term" value="F:oxidoreductase activity, acting on the CH-OH group of donors, NAD or NADP as acceptor"/>
    <property type="evidence" value="ECO:0007669"/>
    <property type="project" value="UniProtKB-ARBA"/>
</dbReference>
<keyword evidence="2" id="KW-0560">Oxidoreductase</keyword>
<feature type="site" description="Lowers pKa of active site Tyr" evidence="6">
    <location>
        <position position="114"/>
    </location>
</feature>
<evidence type="ECO:0000256" key="6">
    <source>
        <dbReference type="PIRSR" id="PIRSR000097-3"/>
    </source>
</evidence>
<organism evidence="8 9">
    <name type="scientific">Brachyspira hampsonii</name>
    <dbReference type="NCBI Taxonomy" id="1287055"/>
    <lineage>
        <taxon>Bacteria</taxon>
        <taxon>Pseudomonadati</taxon>
        <taxon>Spirochaetota</taxon>
        <taxon>Spirochaetia</taxon>
        <taxon>Brachyspirales</taxon>
        <taxon>Brachyspiraceae</taxon>
        <taxon>Brachyspira</taxon>
    </lineage>
</organism>
<proteinExistence type="inferred from homology"/>
<comment type="similarity">
    <text evidence="1">Belongs to the aldo/keto reductase family.</text>
</comment>
<sequence length="306" mass="35568">MKKVFFGLLFIFISIITIFSLNKKAEANTNMENNKVVFNFNTKRAKLNSGYEIPLNGIGTYSLLNDECYNSILFALQNGVRLIDTAYIYRNEEEVGRAVRDSKVDRKDIFIITKLYPNQYSDAENAINEALKKLDVEYIDMMLLHHPGLNDVEAYKAMEKAVKEGKIRSIGLSNWYIKELKEFLPKISVMPALVQNEIHPYYQDTNVIEYIQSLGIAVQGWYPLGGRGHQRELLNDKVLKDIAKKYNKSVAQIILRWNLQREVIVIPGSSNREHIIENTEIYDFELSDEDMKKIAELNRDEKHDWY</sequence>
<dbReference type="PRINTS" id="PR00069">
    <property type="entry name" value="ALDKETRDTASE"/>
</dbReference>
<dbReference type="InterPro" id="IPR036812">
    <property type="entry name" value="NAD(P)_OxRdtase_dom_sf"/>
</dbReference>
<dbReference type="Gene3D" id="3.20.20.100">
    <property type="entry name" value="NADP-dependent oxidoreductase domain"/>
    <property type="match status" value="1"/>
</dbReference>
<dbReference type="InterPro" id="IPR023210">
    <property type="entry name" value="NADP_OxRdtase_dom"/>
</dbReference>
<dbReference type="InterPro" id="IPR020471">
    <property type="entry name" value="AKR"/>
</dbReference>
<accession>A0AAC9TX06</accession>
<dbReference type="AlphaFoldDB" id="A0AAC9TX06"/>
<keyword evidence="9" id="KW-1185">Reference proteome</keyword>
<evidence type="ECO:0000313" key="9">
    <source>
        <dbReference type="Proteomes" id="UP000264880"/>
    </source>
</evidence>
<dbReference type="PANTHER" id="PTHR43827:SF8">
    <property type="entry name" value="ALDO_KETO REDUCTASE FAMILY PROTEIN"/>
    <property type="match status" value="1"/>
</dbReference>
<feature type="active site" description="Proton donor" evidence="4">
    <location>
        <position position="89"/>
    </location>
</feature>
<dbReference type="SUPFAM" id="SSF51430">
    <property type="entry name" value="NAD(P)-linked oxidoreductase"/>
    <property type="match status" value="1"/>
</dbReference>
<dbReference type="FunFam" id="3.20.20.100:FF:000002">
    <property type="entry name" value="2,5-diketo-D-gluconic acid reductase A"/>
    <property type="match status" value="1"/>
</dbReference>
<dbReference type="Pfam" id="PF00248">
    <property type="entry name" value="Aldo_ket_red"/>
    <property type="match status" value="1"/>
</dbReference>
<evidence type="ECO:0000256" key="3">
    <source>
        <dbReference type="ARBA" id="ARBA00049445"/>
    </source>
</evidence>
<reference evidence="8 9" key="1">
    <citation type="submission" date="2017-02" db="EMBL/GenBank/DDBJ databases">
        <title>Complete genome sequence of Brachyspira hampsonii genomovar I strain NSH-16 (ATCC BAA-2463).</title>
        <authorList>
            <person name="Mirajkar N.S."/>
            <person name="Gebhart C.J."/>
        </authorList>
    </citation>
    <scope>NUCLEOTIDE SEQUENCE [LARGE SCALE GENOMIC DNA]</scope>
    <source>
        <strain evidence="8 9">NSH-16</strain>
    </source>
</reference>
<dbReference type="RefSeq" id="WP_008731748.1">
    <property type="nucleotide sequence ID" value="NZ_CP019914.1"/>
</dbReference>
<evidence type="ECO:0000256" key="2">
    <source>
        <dbReference type="ARBA" id="ARBA00023002"/>
    </source>
</evidence>
<dbReference type="CDD" id="cd19071">
    <property type="entry name" value="AKR_AKR1-5-like"/>
    <property type="match status" value="1"/>
</dbReference>